<evidence type="ECO:0000313" key="2">
    <source>
        <dbReference type="EMBL" id="SVD22412.1"/>
    </source>
</evidence>
<feature type="transmembrane region" description="Helical" evidence="1">
    <location>
        <begin position="7"/>
        <end position="29"/>
    </location>
</feature>
<dbReference type="NCBIfam" id="TIGR01906">
    <property type="entry name" value="integ_TIGR01906"/>
    <property type="match status" value="1"/>
</dbReference>
<proteinExistence type="predicted"/>
<gene>
    <name evidence="2" type="ORF">METZ01_LOCUS375266</name>
</gene>
<organism evidence="2">
    <name type="scientific">marine metagenome</name>
    <dbReference type="NCBI Taxonomy" id="408172"/>
    <lineage>
        <taxon>unclassified sequences</taxon>
        <taxon>metagenomes</taxon>
        <taxon>ecological metagenomes</taxon>
    </lineage>
</organism>
<dbReference type="AlphaFoldDB" id="A0A382TKY0"/>
<accession>A0A382TKY0</accession>
<dbReference type="InterPro" id="IPR010178">
    <property type="entry name" value="Lit"/>
</dbReference>
<feature type="transmembrane region" description="Helical" evidence="1">
    <location>
        <begin position="139"/>
        <end position="161"/>
    </location>
</feature>
<dbReference type="EMBL" id="UINC01137211">
    <property type="protein sequence ID" value="SVD22412.1"/>
    <property type="molecule type" value="Genomic_DNA"/>
</dbReference>
<keyword evidence="1" id="KW-0472">Membrane</keyword>
<feature type="transmembrane region" description="Helical" evidence="1">
    <location>
        <begin position="105"/>
        <end position="127"/>
    </location>
</feature>
<evidence type="ECO:0008006" key="3">
    <source>
        <dbReference type="Google" id="ProtNLM"/>
    </source>
</evidence>
<evidence type="ECO:0000256" key="1">
    <source>
        <dbReference type="SAM" id="Phobius"/>
    </source>
</evidence>
<reference evidence="2" key="1">
    <citation type="submission" date="2018-05" db="EMBL/GenBank/DDBJ databases">
        <authorList>
            <person name="Lanie J.A."/>
            <person name="Ng W.-L."/>
            <person name="Kazmierczak K.M."/>
            <person name="Andrzejewski T.M."/>
            <person name="Davidsen T.M."/>
            <person name="Wayne K.J."/>
            <person name="Tettelin H."/>
            <person name="Glass J.I."/>
            <person name="Rusch D."/>
            <person name="Podicherti R."/>
            <person name="Tsui H.-C.T."/>
            <person name="Winkler M.E."/>
        </authorList>
    </citation>
    <scope>NUCLEOTIDE SEQUENCE</scope>
</reference>
<sequence>MNRIGWFPWALFIIAVPLFLITASVTWAFNSPGLYSDGFEKYSISRISGITETDLRQVGADIRSYINSGDEPLNVQTKILGEDRALFNDREVAHMKDVKELVRGVYVLALASAVYLAVMTIIGFALHRGRFVGLFAQRLALGGGLTMVLLIVFAAVASVGFDSVFLKFHQLSFANDFWQLDPRTDYLVRIFPRDFWFDTTLWVAARAIAGALLFAVAGSAYLVHRRCTGWQRELNGLESARET</sequence>
<keyword evidence="1" id="KW-0812">Transmembrane</keyword>
<keyword evidence="1" id="KW-1133">Transmembrane helix</keyword>
<feature type="transmembrane region" description="Helical" evidence="1">
    <location>
        <begin position="201"/>
        <end position="223"/>
    </location>
</feature>
<name>A0A382TKY0_9ZZZZ</name>
<protein>
    <recommendedName>
        <fullName evidence="3">TIGR01906 family membrane protein</fullName>
    </recommendedName>
</protein>
<dbReference type="Pfam" id="PF07314">
    <property type="entry name" value="Lit"/>
    <property type="match status" value="1"/>
</dbReference>